<evidence type="ECO:0000313" key="1">
    <source>
        <dbReference type="EMBL" id="SPZ85624.1"/>
    </source>
</evidence>
<organism evidence="1 2">
    <name type="scientific">Sphingobacterium multivorum</name>
    <dbReference type="NCBI Taxonomy" id="28454"/>
    <lineage>
        <taxon>Bacteria</taxon>
        <taxon>Pseudomonadati</taxon>
        <taxon>Bacteroidota</taxon>
        <taxon>Sphingobacteriia</taxon>
        <taxon>Sphingobacteriales</taxon>
        <taxon>Sphingobacteriaceae</taxon>
        <taxon>Sphingobacterium</taxon>
    </lineage>
</organism>
<dbReference type="Proteomes" id="UP000251241">
    <property type="component" value="Unassembled WGS sequence"/>
</dbReference>
<proteinExistence type="predicted"/>
<dbReference type="EMBL" id="UAUU01000008">
    <property type="protein sequence ID" value="SPZ85624.1"/>
    <property type="molecule type" value="Genomic_DNA"/>
</dbReference>
<dbReference type="RefSeq" id="WP_112374607.1">
    <property type="nucleotide sequence ID" value="NZ_CP069793.1"/>
</dbReference>
<protein>
    <submittedName>
        <fullName evidence="1">Uncharacterized protein</fullName>
    </submittedName>
</protein>
<name>A0A2X2IWC7_SPHMU</name>
<accession>A0A2X2IWC7</accession>
<dbReference type="AlphaFoldDB" id="A0A2X2IWC7"/>
<evidence type="ECO:0000313" key="2">
    <source>
        <dbReference type="Proteomes" id="UP000251241"/>
    </source>
</evidence>
<gene>
    <name evidence="1" type="ORF">NCTC11343_02186</name>
</gene>
<reference evidence="1 2" key="1">
    <citation type="submission" date="2018-06" db="EMBL/GenBank/DDBJ databases">
        <authorList>
            <consortium name="Pathogen Informatics"/>
            <person name="Doyle S."/>
        </authorList>
    </citation>
    <scope>NUCLEOTIDE SEQUENCE [LARGE SCALE GENOMIC DNA]</scope>
    <source>
        <strain evidence="1 2">NCTC11343</strain>
    </source>
</reference>
<dbReference type="GeneID" id="97181056"/>
<sequence length="131" mass="14900">MGSLTKYVSNDRPEFAVLIEDDDKVCYAYLLNEEKEERIVGDIWLYNSVPTPMEPEWHKKENLPFLNPSEFVKENLEPFEASSPVEVTWDFGEETVANIFLASRLIAKLTVGSCPGWSSLVTKDGPLARKM</sequence>